<feature type="compositionally biased region" description="Basic residues" evidence="1">
    <location>
        <begin position="253"/>
        <end position="262"/>
    </location>
</feature>
<keyword evidence="3" id="KW-1185">Reference proteome</keyword>
<name>A0AAW2YM43_9EUKA</name>
<proteinExistence type="predicted"/>
<dbReference type="AlphaFoldDB" id="A0AAW2YM43"/>
<comment type="caution">
    <text evidence="2">The sequence shown here is derived from an EMBL/GenBank/DDBJ whole genome shotgun (WGS) entry which is preliminary data.</text>
</comment>
<protein>
    <submittedName>
        <fullName evidence="2">3-dehydroquinate dehydratase</fullName>
    </submittedName>
</protein>
<organism evidence="2 3">
    <name type="scientific">Acrasis kona</name>
    <dbReference type="NCBI Taxonomy" id="1008807"/>
    <lineage>
        <taxon>Eukaryota</taxon>
        <taxon>Discoba</taxon>
        <taxon>Heterolobosea</taxon>
        <taxon>Tetramitia</taxon>
        <taxon>Eutetramitia</taxon>
        <taxon>Acrasidae</taxon>
        <taxon>Acrasis</taxon>
    </lineage>
</organism>
<gene>
    <name evidence="2" type="ORF">AKO1_008462</name>
</gene>
<sequence>MITHIRSATEAVDCHVLPIRSNQDNLVISIIKPKEEITMVAFTEVLVKEKGTGELKFLPCKQKYKRDNKKKRKITFMNPDENSNIQAHNLVEASRQVLRVRHLEREVQEFRADMGVTKTQLAFYNEQSCTKTPIYRLVFGMMNEAGEISVERHHFVQIDRGNNDAKVADIHKNLSILIRLPAGTNDVKGFINEKLNNVPSEEVVQKELFGTDHTFRPRPIKPNLIIKTRKPKDEVYKKRKHEEPAHLEATPNKKQRHDHHNVRQSSPIVFLPTPIERISNIANDYEFWSVEPNSQTSTCEPSYSLEWVVSDWTGREGTVPDLTAENEDNEKFVEGHLSRNVTSDRLF</sequence>
<evidence type="ECO:0000313" key="3">
    <source>
        <dbReference type="Proteomes" id="UP001431209"/>
    </source>
</evidence>
<evidence type="ECO:0000256" key="1">
    <source>
        <dbReference type="SAM" id="MobiDB-lite"/>
    </source>
</evidence>
<evidence type="ECO:0000313" key="2">
    <source>
        <dbReference type="EMBL" id="KAL0478159.1"/>
    </source>
</evidence>
<reference evidence="2 3" key="1">
    <citation type="submission" date="2024-03" db="EMBL/GenBank/DDBJ databases">
        <title>The Acrasis kona genome and developmental transcriptomes reveal deep origins of eukaryotic multicellular pathways.</title>
        <authorList>
            <person name="Sheikh S."/>
            <person name="Fu C.-J."/>
            <person name="Brown M.W."/>
            <person name="Baldauf S.L."/>
        </authorList>
    </citation>
    <scope>NUCLEOTIDE SEQUENCE [LARGE SCALE GENOMIC DNA]</scope>
    <source>
        <strain evidence="2 3">ATCC MYA-3509</strain>
    </source>
</reference>
<dbReference type="EMBL" id="JAOPGA020000323">
    <property type="protein sequence ID" value="KAL0478159.1"/>
    <property type="molecule type" value="Genomic_DNA"/>
</dbReference>
<accession>A0AAW2YM43</accession>
<feature type="compositionally biased region" description="Basic and acidic residues" evidence="1">
    <location>
        <begin position="234"/>
        <end position="246"/>
    </location>
</feature>
<dbReference type="Proteomes" id="UP001431209">
    <property type="component" value="Unassembled WGS sequence"/>
</dbReference>
<feature type="region of interest" description="Disordered" evidence="1">
    <location>
        <begin position="234"/>
        <end position="262"/>
    </location>
</feature>